<accession>A0ACB9F1S3</accession>
<dbReference type="EMBL" id="CM042011">
    <property type="protein sequence ID" value="KAI3764911.1"/>
    <property type="molecule type" value="Genomic_DNA"/>
</dbReference>
<name>A0ACB9F1S3_CICIN</name>
<gene>
    <name evidence="1" type="ORF">L2E82_14928</name>
</gene>
<reference evidence="1 2" key="2">
    <citation type="journal article" date="2022" name="Mol. Ecol. Resour.">
        <title>The genomes of chicory, endive, great burdock and yacon provide insights into Asteraceae paleo-polyploidization history and plant inulin production.</title>
        <authorList>
            <person name="Fan W."/>
            <person name="Wang S."/>
            <person name="Wang H."/>
            <person name="Wang A."/>
            <person name="Jiang F."/>
            <person name="Liu H."/>
            <person name="Zhao H."/>
            <person name="Xu D."/>
            <person name="Zhang Y."/>
        </authorList>
    </citation>
    <scope>NUCLEOTIDE SEQUENCE [LARGE SCALE GENOMIC DNA]</scope>
    <source>
        <strain evidence="2">cv. Punajuju</strain>
        <tissue evidence="1">Leaves</tissue>
    </source>
</reference>
<organism evidence="1 2">
    <name type="scientific">Cichorium intybus</name>
    <name type="common">Chicory</name>
    <dbReference type="NCBI Taxonomy" id="13427"/>
    <lineage>
        <taxon>Eukaryota</taxon>
        <taxon>Viridiplantae</taxon>
        <taxon>Streptophyta</taxon>
        <taxon>Embryophyta</taxon>
        <taxon>Tracheophyta</taxon>
        <taxon>Spermatophyta</taxon>
        <taxon>Magnoliopsida</taxon>
        <taxon>eudicotyledons</taxon>
        <taxon>Gunneridae</taxon>
        <taxon>Pentapetalae</taxon>
        <taxon>asterids</taxon>
        <taxon>campanulids</taxon>
        <taxon>Asterales</taxon>
        <taxon>Asteraceae</taxon>
        <taxon>Cichorioideae</taxon>
        <taxon>Cichorieae</taxon>
        <taxon>Cichoriinae</taxon>
        <taxon>Cichorium</taxon>
    </lineage>
</organism>
<keyword evidence="2" id="KW-1185">Reference proteome</keyword>
<evidence type="ECO:0000313" key="1">
    <source>
        <dbReference type="EMBL" id="KAI3764911.1"/>
    </source>
</evidence>
<comment type="caution">
    <text evidence="1">The sequence shown here is derived from an EMBL/GenBank/DDBJ whole genome shotgun (WGS) entry which is preliminary data.</text>
</comment>
<evidence type="ECO:0000313" key="2">
    <source>
        <dbReference type="Proteomes" id="UP001055811"/>
    </source>
</evidence>
<proteinExistence type="predicted"/>
<reference evidence="2" key="1">
    <citation type="journal article" date="2022" name="Mol. Ecol. Resour.">
        <title>The genomes of chicory, endive, great burdock and yacon provide insights into Asteraceae palaeo-polyploidization history and plant inulin production.</title>
        <authorList>
            <person name="Fan W."/>
            <person name="Wang S."/>
            <person name="Wang H."/>
            <person name="Wang A."/>
            <person name="Jiang F."/>
            <person name="Liu H."/>
            <person name="Zhao H."/>
            <person name="Xu D."/>
            <person name="Zhang Y."/>
        </authorList>
    </citation>
    <scope>NUCLEOTIDE SEQUENCE [LARGE SCALE GENOMIC DNA]</scope>
    <source>
        <strain evidence="2">cv. Punajuju</strain>
    </source>
</reference>
<protein>
    <submittedName>
        <fullName evidence="1">Uncharacterized protein</fullName>
    </submittedName>
</protein>
<sequence>MEAIPSETWPFSLSPVSSSLSKSLPFSPSFVKDLHLYPLKVDNAGKAAFNGSIVSLLAMGPAYDLFSSCLASATLSLVTAPILYNHLIIIMTDCGPTTPMKINIHPIVQWPVPPEVLFRLGS</sequence>
<dbReference type="Proteomes" id="UP001055811">
    <property type="component" value="Linkage Group LG03"/>
</dbReference>